<dbReference type="Proteomes" id="UP000051269">
    <property type="component" value="Unassembled WGS sequence"/>
</dbReference>
<dbReference type="InterPro" id="IPR009080">
    <property type="entry name" value="tRNAsynth_Ia_anticodon-bd"/>
</dbReference>
<feature type="domain" description="Aminoacyl-tRNA synthetase class Ia" evidence="8">
    <location>
        <begin position="1"/>
        <end position="63"/>
    </location>
</feature>
<dbReference type="PANTHER" id="PTHR42765">
    <property type="entry name" value="SOLEUCYL-TRNA SYNTHETASE"/>
    <property type="match status" value="1"/>
</dbReference>
<name>A0A0R2RIQ5_9BACT</name>
<evidence type="ECO:0000256" key="3">
    <source>
        <dbReference type="ARBA" id="ARBA00022741"/>
    </source>
</evidence>
<feature type="domain" description="Methionyl/Valyl/Leucyl/Isoleucyl-tRNA synthetase anticodon-binding" evidence="10">
    <location>
        <begin position="106"/>
        <end position="262"/>
    </location>
</feature>
<dbReference type="EMBL" id="LIBO01000072">
    <property type="protein sequence ID" value="KRO62469.1"/>
    <property type="molecule type" value="Genomic_DNA"/>
</dbReference>
<dbReference type="Pfam" id="PF00133">
    <property type="entry name" value="tRNA-synt_1"/>
    <property type="match status" value="1"/>
</dbReference>
<keyword evidence="5" id="KW-0648">Protein biosynthesis</keyword>
<organism evidence="11 12">
    <name type="scientific">Verrucomicrobia subdivision 6 bacterium BACL9 MAG-120507-bin52</name>
    <dbReference type="NCBI Taxonomy" id="1655590"/>
    <lineage>
        <taxon>Bacteria</taxon>
        <taxon>Pseudomonadati</taxon>
        <taxon>Verrucomicrobiota</taxon>
        <taxon>Verrucomicrobiia</taxon>
        <taxon>Verrucomicrobiales</taxon>
        <taxon>Verrucomicrobia subdivision 6</taxon>
    </lineage>
</organism>
<proteinExistence type="inferred from homology"/>
<evidence type="ECO:0000256" key="1">
    <source>
        <dbReference type="ARBA" id="ARBA00006887"/>
    </source>
</evidence>
<keyword evidence="6" id="KW-0030">Aminoacyl-tRNA synthetase</keyword>
<dbReference type="InterPro" id="IPR014729">
    <property type="entry name" value="Rossmann-like_a/b/a_fold"/>
</dbReference>
<feature type="domain" description="Zinc finger FPG/IleRS-type" evidence="9">
    <location>
        <begin position="302"/>
        <end position="331"/>
    </location>
</feature>
<dbReference type="GO" id="GO:0005829">
    <property type="term" value="C:cytosol"/>
    <property type="evidence" value="ECO:0007669"/>
    <property type="project" value="TreeGrafter"/>
</dbReference>
<reference evidence="11 12" key="1">
    <citation type="submission" date="2015-10" db="EMBL/GenBank/DDBJ databases">
        <title>Metagenome-Assembled Genomes uncover a global brackish microbiome.</title>
        <authorList>
            <person name="Hugerth L.W."/>
            <person name="Larsson J."/>
            <person name="Alneberg J."/>
            <person name="Lindh M.V."/>
            <person name="Legrand C."/>
            <person name="Pinhassi J."/>
            <person name="Andersson A.F."/>
        </authorList>
    </citation>
    <scope>NUCLEOTIDE SEQUENCE [LARGE SCALE GENOMIC DNA]</scope>
    <source>
        <strain evidence="11">BACL18 MAG-120507-bin52</strain>
    </source>
</reference>
<evidence type="ECO:0000259" key="10">
    <source>
        <dbReference type="Pfam" id="PF08264"/>
    </source>
</evidence>
<evidence type="ECO:0000256" key="2">
    <source>
        <dbReference type="ARBA" id="ARBA00022598"/>
    </source>
</evidence>
<keyword evidence="3" id="KW-0547">Nucleotide-binding</keyword>
<dbReference type="InterPro" id="IPR013155">
    <property type="entry name" value="M/V/L/I-tRNA-synth_anticd-bd"/>
</dbReference>
<dbReference type="SUPFAM" id="SSF47323">
    <property type="entry name" value="Anticodon-binding domain of a subclass of class I aminoacyl-tRNA synthetases"/>
    <property type="match status" value="1"/>
</dbReference>
<dbReference type="Gene3D" id="3.40.50.620">
    <property type="entry name" value="HUPs"/>
    <property type="match status" value="1"/>
</dbReference>
<dbReference type="SUPFAM" id="SSF52374">
    <property type="entry name" value="Nucleotidylyl transferase"/>
    <property type="match status" value="1"/>
</dbReference>
<dbReference type="InterPro" id="IPR010663">
    <property type="entry name" value="Znf_FPG/IleRS"/>
</dbReference>
<keyword evidence="2" id="KW-0436">Ligase</keyword>
<dbReference type="GO" id="GO:0004822">
    <property type="term" value="F:isoleucine-tRNA ligase activity"/>
    <property type="evidence" value="ECO:0007669"/>
    <property type="project" value="UniProtKB-EC"/>
</dbReference>
<dbReference type="InterPro" id="IPR002300">
    <property type="entry name" value="aa-tRNA-synth_Ia"/>
</dbReference>
<evidence type="ECO:0000256" key="5">
    <source>
        <dbReference type="ARBA" id="ARBA00022917"/>
    </source>
</evidence>
<dbReference type="AlphaFoldDB" id="A0A0R2RIQ5"/>
<dbReference type="InterPro" id="IPR050081">
    <property type="entry name" value="Ile-tRNA_ligase"/>
</dbReference>
<gene>
    <name evidence="11" type="ORF">ABR82_03250</name>
</gene>
<protein>
    <recommendedName>
        <fullName evidence="13">Isoleucine--tRNA ligase</fullName>
    </recommendedName>
</protein>
<evidence type="ECO:0000313" key="12">
    <source>
        <dbReference type="Proteomes" id="UP000051269"/>
    </source>
</evidence>
<accession>A0A0R2RIQ5</accession>
<evidence type="ECO:0000256" key="7">
    <source>
        <dbReference type="ARBA" id="ARBA00048359"/>
    </source>
</evidence>
<dbReference type="Gene3D" id="1.10.730.20">
    <property type="match status" value="1"/>
</dbReference>
<evidence type="ECO:0000259" key="8">
    <source>
        <dbReference type="Pfam" id="PF00133"/>
    </source>
</evidence>
<comment type="caution">
    <text evidence="11">The sequence shown here is derived from an EMBL/GenBank/DDBJ whole genome shotgun (WGS) entry which is preliminary data.</text>
</comment>
<dbReference type="Pfam" id="PF08264">
    <property type="entry name" value="Anticodon_1"/>
    <property type="match status" value="1"/>
</dbReference>
<evidence type="ECO:0000256" key="4">
    <source>
        <dbReference type="ARBA" id="ARBA00022840"/>
    </source>
</evidence>
<keyword evidence="4" id="KW-0067">ATP-binding</keyword>
<dbReference type="GO" id="GO:0005524">
    <property type="term" value="F:ATP binding"/>
    <property type="evidence" value="ECO:0007669"/>
    <property type="project" value="UniProtKB-KW"/>
</dbReference>
<evidence type="ECO:0000313" key="11">
    <source>
        <dbReference type="EMBL" id="KRO62469.1"/>
    </source>
</evidence>
<dbReference type="InterPro" id="IPR033708">
    <property type="entry name" value="Anticodon_Ile_BEm"/>
</dbReference>
<dbReference type="Pfam" id="PF06827">
    <property type="entry name" value="zf-FPG_IleRS"/>
    <property type="match status" value="1"/>
</dbReference>
<sequence>MALTGKAPFQAVLTNGFVVDVDGKKMSKSRGKPPALMELVEKYGADVVRLWVASEDAKEDVPFSTEIFGRVGDSYRLIRNSLRILLGNLSGFDPKKDAVQERETLDQYILAKMAELVKTVREAYESYNFPAVYHALNRFCSVELSAFYVDACKDRIYCDSEGSPKRRSAQTTMFEILDGLVKLVAPVLAFTAEEAWQSMPGGKSTSVHLEKFPEAVMPAQWSDSEAARWEKLLAARGKVNEALEEQRKLKKIGKSLEAKVQIKGGGLAVEDANLLEEICLVSGVEVLGGSGGVEVTVFPANGKKCERCWKHSESVGQNKEHPNLCGRCAEVVLSGSSS</sequence>
<evidence type="ECO:0000256" key="6">
    <source>
        <dbReference type="ARBA" id="ARBA00023146"/>
    </source>
</evidence>
<comment type="similarity">
    <text evidence="1">Belongs to the class-I aminoacyl-tRNA synthetase family. IleS type 1 subfamily.</text>
</comment>
<comment type="catalytic activity">
    <reaction evidence="7">
        <text>tRNA(Ile) + L-isoleucine + ATP = L-isoleucyl-tRNA(Ile) + AMP + diphosphate</text>
        <dbReference type="Rhea" id="RHEA:11060"/>
        <dbReference type="Rhea" id="RHEA-COMP:9666"/>
        <dbReference type="Rhea" id="RHEA-COMP:9695"/>
        <dbReference type="ChEBI" id="CHEBI:30616"/>
        <dbReference type="ChEBI" id="CHEBI:33019"/>
        <dbReference type="ChEBI" id="CHEBI:58045"/>
        <dbReference type="ChEBI" id="CHEBI:78442"/>
        <dbReference type="ChEBI" id="CHEBI:78528"/>
        <dbReference type="ChEBI" id="CHEBI:456215"/>
        <dbReference type="EC" id="6.1.1.5"/>
    </reaction>
</comment>
<dbReference type="PANTHER" id="PTHR42765:SF1">
    <property type="entry name" value="ISOLEUCINE--TRNA LIGASE, MITOCHONDRIAL"/>
    <property type="match status" value="1"/>
</dbReference>
<evidence type="ECO:0000259" key="9">
    <source>
        <dbReference type="Pfam" id="PF06827"/>
    </source>
</evidence>
<dbReference type="CDD" id="cd07960">
    <property type="entry name" value="Anticodon_Ia_Ile_BEm"/>
    <property type="match status" value="1"/>
</dbReference>
<evidence type="ECO:0008006" key="13">
    <source>
        <dbReference type="Google" id="ProtNLM"/>
    </source>
</evidence>
<dbReference type="GO" id="GO:0006428">
    <property type="term" value="P:isoleucyl-tRNA aminoacylation"/>
    <property type="evidence" value="ECO:0007669"/>
    <property type="project" value="TreeGrafter"/>
</dbReference>
<dbReference type="GO" id="GO:0000049">
    <property type="term" value="F:tRNA binding"/>
    <property type="evidence" value="ECO:0007669"/>
    <property type="project" value="InterPro"/>
</dbReference>